<evidence type="ECO:0000256" key="1">
    <source>
        <dbReference type="SAM" id="MobiDB-lite"/>
    </source>
</evidence>
<accession>A0ABQ5EW76</accession>
<reference evidence="2" key="2">
    <citation type="submission" date="2022-01" db="EMBL/GenBank/DDBJ databases">
        <authorList>
            <person name="Yamashiro T."/>
            <person name="Shiraishi A."/>
            <person name="Satake H."/>
            <person name="Nakayama K."/>
        </authorList>
    </citation>
    <scope>NUCLEOTIDE SEQUENCE</scope>
</reference>
<reference evidence="2" key="1">
    <citation type="journal article" date="2022" name="Int. J. Mol. Sci.">
        <title>Draft Genome of Tanacetum Coccineum: Genomic Comparison of Closely Related Tanacetum-Family Plants.</title>
        <authorList>
            <person name="Yamashiro T."/>
            <person name="Shiraishi A."/>
            <person name="Nakayama K."/>
            <person name="Satake H."/>
        </authorList>
    </citation>
    <scope>NUCLEOTIDE SEQUENCE</scope>
</reference>
<comment type="caution">
    <text evidence="2">The sequence shown here is derived from an EMBL/GenBank/DDBJ whole genome shotgun (WGS) entry which is preliminary data.</text>
</comment>
<evidence type="ECO:0000313" key="3">
    <source>
        <dbReference type="Proteomes" id="UP001151760"/>
    </source>
</evidence>
<organism evidence="2 3">
    <name type="scientific">Tanacetum coccineum</name>
    <dbReference type="NCBI Taxonomy" id="301880"/>
    <lineage>
        <taxon>Eukaryota</taxon>
        <taxon>Viridiplantae</taxon>
        <taxon>Streptophyta</taxon>
        <taxon>Embryophyta</taxon>
        <taxon>Tracheophyta</taxon>
        <taxon>Spermatophyta</taxon>
        <taxon>Magnoliopsida</taxon>
        <taxon>eudicotyledons</taxon>
        <taxon>Gunneridae</taxon>
        <taxon>Pentapetalae</taxon>
        <taxon>asterids</taxon>
        <taxon>campanulids</taxon>
        <taxon>Asterales</taxon>
        <taxon>Asteraceae</taxon>
        <taxon>Asteroideae</taxon>
        <taxon>Anthemideae</taxon>
        <taxon>Anthemidinae</taxon>
        <taxon>Tanacetum</taxon>
    </lineage>
</organism>
<name>A0ABQ5EW76_9ASTR</name>
<proteinExistence type="predicted"/>
<feature type="compositionally biased region" description="Polar residues" evidence="1">
    <location>
        <begin position="26"/>
        <end position="59"/>
    </location>
</feature>
<feature type="region of interest" description="Disordered" evidence="1">
    <location>
        <begin position="1"/>
        <end position="83"/>
    </location>
</feature>
<gene>
    <name evidence="2" type="ORF">Tco_0990196</name>
</gene>
<feature type="compositionally biased region" description="Basic and acidic residues" evidence="1">
    <location>
        <begin position="1"/>
        <end position="24"/>
    </location>
</feature>
<dbReference type="EMBL" id="BQNB010016732">
    <property type="protein sequence ID" value="GJT55142.1"/>
    <property type="molecule type" value="Genomic_DNA"/>
</dbReference>
<dbReference type="Proteomes" id="UP001151760">
    <property type="component" value="Unassembled WGS sequence"/>
</dbReference>
<protein>
    <submittedName>
        <fullName evidence="2">Uncharacterized protein</fullName>
    </submittedName>
</protein>
<evidence type="ECO:0000313" key="2">
    <source>
        <dbReference type="EMBL" id="GJT55142.1"/>
    </source>
</evidence>
<feature type="compositionally biased region" description="Low complexity" evidence="1">
    <location>
        <begin position="60"/>
        <end position="73"/>
    </location>
</feature>
<keyword evidence="3" id="KW-1185">Reference proteome</keyword>
<sequence length="154" mass="17364">MYDQEVNKSDEPYDGKRDNMKGDNDGITSSHDYADVSTNTPPTATTHSEEVVTQSQSRHSNNNSDGLGNSGVSPKGDYATLYDDDYQSEGENFVKFNHLFEPDHVNIPKSLVLRRFSRHYRIPASIEQLMIIGLKVKYDIAYVVHSLTQLMHAP</sequence>